<organism evidence="1 2">
    <name type="scientific">Nitritalea halalkaliphila LW7</name>
    <dbReference type="NCBI Taxonomy" id="1189621"/>
    <lineage>
        <taxon>Bacteria</taxon>
        <taxon>Pseudomonadati</taxon>
        <taxon>Bacteroidota</taxon>
        <taxon>Cytophagia</taxon>
        <taxon>Cytophagales</taxon>
        <taxon>Cyclobacteriaceae</taxon>
        <taxon>Nitritalea</taxon>
    </lineage>
</organism>
<evidence type="ECO:0000313" key="1">
    <source>
        <dbReference type="EMBL" id="EIM73723.1"/>
    </source>
</evidence>
<reference evidence="1 2" key="1">
    <citation type="submission" date="2012-05" db="EMBL/GenBank/DDBJ databases">
        <title>Genome sequence of Nitritalea halalkaliphila LW7.</title>
        <authorList>
            <person name="Jangir P.K."/>
            <person name="Singh A."/>
            <person name="Shivaji S."/>
            <person name="Sharma R."/>
        </authorList>
    </citation>
    <scope>NUCLEOTIDE SEQUENCE [LARGE SCALE GENOMIC DNA]</scope>
    <source>
        <strain evidence="1 2">LW7</strain>
    </source>
</reference>
<dbReference type="RefSeq" id="WP_009057006.1">
    <property type="nucleotide sequence ID" value="NZ_AJYA01000057.1"/>
</dbReference>
<dbReference type="PATRIC" id="fig|1189621.3.peg.3649"/>
<sequence>MLGTSLLFSLIFWWNSHPFYISLTDMRYNPQTTQLEIAQKIFWDDLEVTLAKKAGSPVDFLNPEDPERLQEQIEGYLLAHNRIRINGQWLKLSYLGFEIEEDAAWFYLESDPASLPEEVEIHCSVLVDEFRGQQNIVNFFRDKKPKSLILTKNKPSGSLKLR</sequence>
<comment type="caution">
    <text evidence="1">The sequence shown here is derived from an EMBL/GenBank/DDBJ whole genome shotgun (WGS) entry which is preliminary data.</text>
</comment>
<protein>
    <submittedName>
        <fullName evidence="1">Uncharacterized protein</fullName>
    </submittedName>
</protein>
<name>I5BVX1_9BACT</name>
<gene>
    <name evidence="1" type="ORF">A3SI_17559</name>
</gene>
<evidence type="ECO:0000313" key="2">
    <source>
        <dbReference type="Proteomes" id="UP000005551"/>
    </source>
</evidence>
<accession>I5BVX1</accession>
<dbReference type="STRING" id="1189621.A3SI_17559"/>
<dbReference type="OrthoDB" id="5735516at2"/>
<keyword evidence="2" id="KW-1185">Reference proteome</keyword>
<dbReference type="Pfam" id="PF20420">
    <property type="entry name" value="DUF6702"/>
    <property type="match status" value="1"/>
</dbReference>
<dbReference type="EMBL" id="AJYA01000057">
    <property type="protein sequence ID" value="EIM73723.1"/>
    <property type="molecule type" value="Genomic_DNA"/>
</dbReference>
<dbReference type="Proteomes" id="UP000005551">
    <property type="component" value="Unassembled WGS sequence"/>
</dbReference>
<dbReference type="InterPro" id="IPR046525">
    <property type="entry name" value="DUF6702"/>
</dbReference>
<dbReference type="AlphaFoldDB" id="I5BVX1"/>
<proteinExistence type="predicted"/>